<reference evidence="8 9" key="1">
    <citation type="journal article" date="2013" name="Stand. Genomic Sci.">
        <title>Genomic Encyclopedia of Type Strains, Phase I: The one thousand microbial genomes (KMG-I) project.</title>
        <authorList>
            <person name="Kyrpides N.C."/>
            <person name="Woyke T."/>
            <person name="Eisen J.A."/>
            <person name="Garrity G."/>
            <person name="Lilburn T.G."/>
            <person name="Beck B.J."/>
            <person name="Whitman W.B."/>
            <person name="Hugenholtz P."/>
            <person name="Klenk H.P."/>
        </authorList>
    </citation>
    <scope>NUCLEOTIDE SEQUENCE [LARGE SCALE GENOMIC DNA]</scope>
    <source>
        <strain evidence="8 9">DSM 45044</strain>
    </source>
</reference>
<evidence type="ECO:0000256" key="4">
    <source>
        <dbReference type="ARBA" id="ARBA00022989"/>
    </source>
</evidence>
<feature type="transmembrane region" description="Helical" evidence="6">
    <location>
        <begin position="692"/>
        <end position="715"/>
    </location>
</feature>
<keyword evidence="9" id="KW-1185">Reference proteome</keyword>
<feature type="domain" description="ABC3 transporter permease C-terminal" evidence="7">
    <location>
        <begin position="207"/>
        <end position="321"/>
    </location>
</feature>
<evidence type="ECO:0000313" key="8">
    <source>
        <dbReference type="EMBL" id="TWJ15619.1"/>
    </source>
</evidence>
<proteinExistence type="predicted"/>
<dbReference type="OrthoDB" id="3654456at2"/>
<comment type="subcellular location">
    <subcellularLocation>
        <location evidence="1">Cell membrane</location>
        <topology evidence="1">Multi-pass membrane protein</topology>
    </subcellularLocation>
</comment>
<keyword evidence="2" id="KW-1003">Cell membrane</keyword>
<dbReference type="GO" id="GO:0005886">
    <property type="term" value="C:plasma membrane"/>
    <property type="evidence" value="ECO:0007669"/>
    <property type="project" value="UniProtKB-SubCell"/>
</dbReference>
<evidence type="ECO:0000256" key="2">
    <source>
        <dbReference type="ARBA" id="ARBA00022475"/>
    </source>
</evidence>
<evidence type="ECO:0000256" key="5">
    <source>
        <dbReference type="ARBA" id="ARBA00023136"/>
    </source>
</evidence>
<keyword evidence="3 6" id="KW-0812">Transmembrane</keyword>
<sequence length="772" mass="81825">MTRGNPTGMRRWAIDFATGLRLASAGGAGGLVRTTLTAVAVGLAVGLLLVAASLPHIFVEREARAQAVDVPFPTEGLEAGPHTVLVQQRDTRFGEITIIGHLVKAEGDTPAVPAGLERLPGPGELMVSPALAELLETSEGSLLAPRLDGEPDGLISQDGLVGPGDYRYYLGSDALDLENSHRVAQFGVEEPGEPFPMMLVLLALISFTVLLLPVAMFMGVAARFGGDSRDRRLAALRLLGTDRAMTRRVAAGEALLGAFAGLVAGTVFFLIGRRFVEGIVLWDVSVFVSDVVPDPVLTLLIVVAVPVITVGVSWLAMRRLIIEPLGVFRQAAVGRRRLWWRLLLPVAGLASLVLFARDGAFTGGNLEQVGVAAGVMLVLIGAATLLPWVLDAVVHRIEGGPVPWQLAIRRLQLGGDAAARAVSGIAVAAAGAVALQMLFFGVQGQYVTDTGVTDGHSEAVLQSYTADVDPDAVVRAVDEIDGAETSHRFWSLVAYWDIEGEEWPTAFPAMVGECADLAALADVTGCADGDAFFTDPGGYPAPPESTTLTWGDPALSEGLEWTVPADLRQVEARYDPINGQFGGLLLTPGAVEPEALATGYAQLQVLVSDDRPLAIEHIRNLVEPTGSWQPVTVIGNEVSEPKFDGIRRGLLIGVTGVMTLVGFSLLIGMLEQLQERRRLLSVLSAFGTRRRVLGWSVLWQVALPVAFGLVLSLATGTVVGGALLTMVDLPFAVDWWNLAMVAGIGAGVVLLVTVISLPVLWRLMRADGIRTE</sequence>
<evidence type="ECO:0000256" key="3">
    <source>
        <dbReference type="ARBA" id="ARBA00022692"/>
    </source>
</evidence>
<feature type="transmembrane region" description="Helical" evidence="6">
    <location>
        <begin position="417"/>
        <end position="440"/>
    </location>
</feature>
<feature type="transmembrane region" description="Helical" evidence="6">
    <location>
        <begin position="296"/>
        <end position="317"/>
    </location>
</feature>
<dbReference type="EMBL" id="VLLL01000005">
    <property type="protein sequence ID" value="TWJ15619.1"/>
    <property type="molecule type" value="Genomic_DNA"/>
</dbReference>
<feature type="transmembrane region" description="Helical" evidence="6">
    <location>
        <begin position="735"/>
        <end position="761"/>
    </location>
</feature>
<evidence type="ECO:0000256" key="1">
    <source>
        <dbReference type="ARBA" id="ARBA00004651"/>
    </source>
</evidence>
<accession>A0A562VCL3</accession>
<evidence type="ECO:0000259" key="7">
    <source>
        <dbReference type="Pfam" id="PF02687"/>
    </source>
</evidence>
<feature type="transmembrane region" description="Helical" evidence="6">
    <location>
        <begin position="31"/>
        <end position="54"/>
    </location>
</feature>
<dbReference type="Pfam" id="PF02687">
    <property type="entry name" value="FtsX"/>
    <property type="match status" value="2"/>
</dbReference>
<feature type="transmembrane region" description="Helical" evidence="6">
    <location>
        <begin position="338"/>
        <end position="357"/>
    </location>
</feature>
<evidence type="ECO:0000256" key="6">
    <source>
        <dbReference type="SAM" id="Phobius"/>
    </source>
</evidence>
<protein>
    <submittedName>
        <fullName evidence="8">FtsX-like permease family protein</fullName>
    </submittedName>
</protein>
<gene>
    <name evidence="8" type="ORF">LX16_1330</name>
</gene>
<name>A0A562VCL3_9ACTN</name>
<dbReference type="RefSeq" id="WP_147134603.1">
    <property type="nucleotide sequence ID" value="NZ_BAABIJ010000001.1"/>
</dbReference>
<organism evidence="8 9">
    <name type="scientific">Stackebrandtia albiflava</name>
    <dbReference type="NCBI Taxonomy" id="406432"/>
    <lineage>
        <taxon>Bacteria</taxon>
        <taxon>Bacillati</taxon>
        <taxon>Actinomycetota</taxon>
        <taxon>Actinomycetes</taxon>
        <taxon>Glycomycetales</taxon>
        <taxon>Glycomycetaceae</taxon>
        <taxon>Stackebrandtia</taxon>
    </lineage>
</organism>
<feature type="transmembrane region" description="Helical" evidence="6">
    <location>
        <begin position="650"/>
        <end position="671"/>
    </location>
</feature>
<feature type="transmembrane region" description="Helical" evidence="6">
    <location>
        <begin position="254"/>
        <end position="276"/>
    </location>
</feature>
<keyword evidence="4 6" id="KW-1133">Transmembrane helix</keyword>
<feature type="transmembrane region" description="Helical" evidence="6">
    <location>
        <begin position="197"/>
        <end position="222"/>
    </location>
</feature>
<feature type="transmembrane region" description="Helical" evidence="6">
    <location>
        <begin position="369"/>
        <end position="390"/>
    </location>
</feature>
<comment type="caution">
    <text evidence="8">The sequence shown here is derived from an EMBL/GenBank/DDBJ whole genome shotgun (WGS) entry which is preliminary data.</text>
</comment>
<feature type="domain" description="ABC3 transporter permease C-terminal" evidence="7">
    <location>
        <begin position="654"/>
        <end position="757"/>
    </location>
</feature>
<dbReference type="Proteomes" id="UP000321617">
    <property type="component" value="Unassembled WGS sequence"/>
</dbReference>
<dbReference type="InterPro" id="IPR003838">
    <property type="entry name" value="ABC3_permease_C"/>
</dbReference>
<evidence type="ECO:0000313" key="9">
    <source>
        <dbReference type="Proteomes" id="UP000321617"/>
    </source>
</evidence>
<dbReference type="AlphaFoldDB" id="A0A562VCL3"/>
<keyword evidence="5 6" id="KW-0472">Membrane</keyword>